<organism evidence="1 2">
    <name type="scientific">Polarella glacialis</name>
    <name type="common">Dinoflagellate</name>
    <dbReference type="NCBI Taxonomy" id="89957"/>
    <lineage>
        <taxon>Eukaryota</taxon>
        <taxon>Sar</taxon>
        <taxon>Alveolata</taxon>
        <taxon>Dinophyceae</taxon>
        <taxon>Suessiales</taxon>
        <taxon>Suessiaceae</taxon>
        <taxon>Polarella</taxon>
    </lineage>
</organism>
<accession>A0A813GZ18</accession>
<gene>
    <name evidence="1" type="ORF">PGLA2088_LOCUS1009</name>
</gene>
<evidence type="ECO:0000313" key="1">
    <source>
        <dbReference type="EMBL" id="CAE8630506.1"/>
    </source>
</evidence>
<protein>
    <submittedName>
        <fullName evidence="1">Uncharacterized protein</fullName>
    </submittedName>
</protein>
<name>A0A813GZ18_POLGL</name>
<dbReference type="Proteomes" id="UP000626109">
    <property type="component" value="Unassembled WGS sequence"/>
</dbReference>
<reference evidence="1" key="1">
    <citation type="submission" date="2021-02" db="EMBL/GenBank/DDBJ databases">
        <authorList>
            <person name="Dougan E. K."/>
            <person name="Rhodes N."/>
            <person name="Thang M."/>
            <person name="Chan C."/>
        </authorList>
    </citation>
    <scope>NUCLEOTIDE SEQUENCE</scope>
</reference>
<dbReference type="AlphaFoldDB" id="A0A813GZ18"/>
<dbReference type="EMBL" id="CAJNNW010000748">
    <property type="protein sequence ID" value="CAE8630506.1"/>
    <property type="molecule type" value="Genomic_DNA"/>
</dbReference>
<sequence length="147" mass="16046">MISSACLCDRRSFQTENWTPLVAECLKLTTKDLREASKAQERLAAVQSAALVGKSLFGISRLETGSYELLSATVTLTSRGTEFEGKRSHLAQSVESLQCAQLPWQLEPLNVNSRHHHAIQTIASKLNCLVTFPAGTNDTEADQRGAS</sequence>
<proteinExistence type="predicted"/>
<comment type="caution">
    <text evidence="1">The sequence shown here is derived from an EMBL/GenBank/DDBJ whole genome shotgun (WGS) entry which is preliminary data.</text>
</comment>
<evidence type="ECO:0000313" key="2">
    <source>
        <dbReference type="Proteomes" id="UP000626109"/>
    </source>
</evidence>